<gene>
    <name evidence="2" type="ORF">S01H1_12400</name>
</gene>
<dbReference type="AlphaFoldDB" id="X0RGT9"/>
<keyword evidence="1" id="KW-0812">Transmembrane</keyword>
<proteinExistence type="predicted"/>
<feature type="non-terminal residue" evidence="2">
    <location>
        <position position="142"/>
    </location>
</feature>
<organism evidence="2">
    <name type="scientific">marine sediment metagenome</name>
    <dbReference type="NCBI Taxonomy" id="412755"/>
    <lineage>
        <taxon>unclassified sequences</taxon>
        <taxon>metagenomes</taxon>
        <taxon>ecological metagenomes</taxon>
    </lineage>
</organism>
<sequence>MLLVDITLLSYLWLIANTCVSLLLHDVENYQLIPIVWMIPFIVLGVSLWQSLGRTAGMVVVRRYPMTEMESSPSIGQRLLHWIGWFVFPIGVVTALLDPYGRLPAEYVSGIYYTEPRADMAVKPKPWYRTSLGLIVFVVGLF</sequence>
<reference evidence="2" key="1">
    <citation type="journal article" date="2014" name="Front. Microbiol.">
        <title>High frequency of phylogenetically diverse reductive dehalogenase-homologous genes in deep subseafloor sedimentary metagenomes.</title>
        <authorList>
            <person name="Kawai M."/>
            <person name="Futagami T."/>
            <person name="Toyoda A."/>
            <person name="Takaki Y."/>
            <person name="Nishi S."/>
            <person name="Hori S."/>
            <person name="Arai W."/>
            <person name="Tsubouchi T."/>
            <person name="Morono Y."/>
            <person name="Uchiyama I."/>
            <person name="Ito T."/>
            <person name="Fujiyama A."/>
            <person name="Inagaki F."/>
            <person name="Takami H."/>
        </authorList>
    </citation>
    <scope>NUCLEOTIDE SEQUENCE</scope>
    <source>
        <strain evidence="2">Expedition CK06-06</strain>
    </source>
</reference>
<feature type="transmembrane region" description="Helical" evidence="1">
    <location>
        <begin position="79"/>
        <end position="97"/>
    </location>
</feature>
<protein>
    <submittedName>
        <fullName evidence="2">Uncharacterized protein</fullName>
    </submittedName>
</protein>
<feature type="transmembrane region" description="Helical" evidence="1">
    <location>
        <begin position="6"/>
        <end position="25"/>
    </location>
</feature>
<evidence type="ECO:0000256" key="1">
    <source>
        <dbReference type="SAM" id="Phobius"/>
    </source>
</evidence>
<feature type="transmembrane region" description="Helical" evidence="1">
    <location>
        <begin position="32"/>
        <end position="52"/>
    </location>
</feature>
<dbReference type="EMBL" id="BARS01006363">
    <property type="protein sequence ID" value="GAF68079.1"/>
    <property type="molecule type" value="Genomic_DNA"/>
</dbReference>
<comment type="caution">
    <text evidence="2">The sequence shown here is derived from an EMBL/GenBank/DDBJ whole genome shotgun (WGS) entry which is preliminary data.</text>
</comment>
<keyword evidence="1" id="KW-1133">Transmembrane helix</keyword>
<name>X0RGT9_9ZZZZ</name>
<accession>X0RGT9</accession>
<evidence type="ECO:0000313" key="2">
    <source>
        <dbReference type="EMBL" id="GAF68079.1"/>
    </source>
</evidence>
<keyword evidence="1" id="KW-0472">Membrane</keyword>